<feature type="chain" id="PRO_5038164023" evidence="2">
    <location>
        <begin position="28"/>
        <end position="556"/>
    </location>
</feature>
<sequence>MRSPSRFGLVALVTATAAVSGALPASAWSPHDGYPGNPHRSDVVDIQVLNVSDFHGQLDPLNVRGVGDVGGAAALSSYWKADREKNPDTLLLTAGDAVGASAPISGFFDDTPTIRFMNHAGFDADTFGNHNFDKGLEHLQDQIDAAQFPYVSSNLTHLDDNLSDVSPYTIKNVDGVRVAIIGVTNPEAPTLVAPGNLGTMTVADPAAAAMRARTEAARHGARVFIALGHLGIEGTDPSGNQTGPLTDFAQKVHGFDLVLGDHTDVRYQGQINGALVLENRSKGATYARTTLTYDRRRGGRVVNAASEFVVPVSNAVQPDPEVVAMLKPYRDEMAKRYDSTVGTATGLFGNEESDVRGRETALGDLTADALRATYKTQVAFTNGGGIRAALPSGYLPADTSLRRPSSGYAAGPPYDLVTGDAYSVLPFGNQSLTRTLTGAQLWAVLEHSVSKAPGSFGGFLQVSGLRFTYDSAKPAGSRVQSVTLDDGTPVANDATTYTAATNDFTNAGGDGYTMLADGQGTSRNLMAADLLDYITARKTLTPATDGRIEDAARPGA</sequence>
<dbReference type="Gene3D" id="3.90.780.10">
    <property type="entry name" value="5'-Nucleotidase, C-terminal domain"/>
    <property type="match status" value="1"/>
</dbReference>
<evidence type="ECO:0000259" key="4">
    <source>
        <dbReference type="Pfam" id="PF02872"/>
    </source>
</evidence>
<keyword evidence="2" id="KW-0378">Hydrolase</keyword>
<feature type="signal peptide" evidence="2">
    <location>
        <begin position="1"/>
        <end position="27"/>
    </location>
</feature>
<dbReference type="InterPro" id="IPR008334">
    <property type="entry name" value="5'-Nucleotdase_C"/>
</dbReference>
<dbReference type="PRINTS" id="PR01607">
    <property type="entry name" value="APYRASEFAMLY"/>
</dbReference>
<dbReference type="GO" id="GO:0008253">
    <property type="term" value="F:5'-nucleotidase activity"/>
    <property type="evidence" value="ECO:0007669"/>
    <property type="project" value="TreeGrafter"/>
</dbReference>
<feature type="domain" description="Calcineurin-like phosphoesterase" evidence="3">
    <location>
        <begin position="48"/>
        <end position="260"/>
    </location>
</feature>
<dbReference type="Pfam" id="PF00149">
    <property type="entry name" value="Metallophos"/>
    <property type="match status" value="1"/>
</dbReference>
<keyword evidence="6" id="KW-1185">Reference proteome</keyword>
<evidence type="ECO:0000259" key="3">
    <source>
        <dbReference type="Pfam" id="PF00149"/>
    </source>
</evidence>
<organism evidence="5 6">
    <name type="scientific">Streptomyces alanosinicus</name>
    <dbReference type="NCBI Taxonomy" id="68171"/>
    <lineage>
        <taxon>Bacteria</taxon>
        <taxon>Bacillati</taxon>
        <taxon>Actinomycetota</taxon>
        <taxon>Actinomycetes</taxon>
        <taxon>Kitasatosporales</taxon>
        <taxon>Streptomycetaceae</taxon>
        <taxon>Streptomyces</taxon>
    </lineage>
</organism>
<dbReference type="Gene3D" id="3.60.21.10">
    <property type="match status" value="1"/>
</dbReference>
<dbReference type="InterPro" id="IPR036907">
    <property type="entry name" value="5'-Nucleotdase_C_sf"/>
</dbReference>
<dbReference type="AlphaFoldDB" id="A0A918YDU8"/>
<dbReference type="PANTHER" id="PTHR11575:SF24">
    <property type="entry name" value="5'-NUCLEOTIDASE"/>
    <property type="match status" value="1"/>
</dbReference>
<dbReference type="GO" id="GO:0030288">
    <property type="term" value="C:outer membrane-bounded periplasmic space"/>
    <property type="evidence" value="ECO:0007669"/>
    <property type="project" value="TreeGrafter"/>
</dbReference>
<dbReference type="PANTHER" id="PTHR11575">
    <property type="entry name" value="5'-NUCLEOTIDASE-RELATED"/>
    <property type="match status" value="1"/>
</dbReference>
<evidence type="ECO:0000256" key="1">
    <source>
        <dbReference type="ARBA" id="ARBA00022729"/>
    </source>
</evidence>
<dbReference type="CDD" id="cd00845">
    <property type="entry name" value="MPP_UshA_N_like"/>
    <property type="match status" value="1"/>
</dbReference>
<evidence type="ECO:0000313" key="6">
    <source>
        <dbReference type="Proteomes" id="UP000655443"/>
    </source>
</evidence>
<name>A0A918YDU8_9ACTN</name>
<comment type="similarity">
    <text evidence="2">Belongs to the 5'-nucleotidase family.</text>
</comment>
<proteinExistence type="inferred from homology"/>
<evidence type="ECO:0000256" key="2">
    <source>
        <dbReference type="RuleBase" id="RU362119"/>
    </source>
</evidence>
<protein>
    <submittedName>
        <fullName evidence="5">Bifunctional metallophosphatase/5'-nucleotidase</fullName>
    </submittedName>
</protein>
<reference evidence="5" key="1">
    <citation type="journal article" date="2014" name="Int. J. Syst. Evol. Microbiol.">
        <title>Complete genome sequence of Corynebacterium casei LMG S-19264T (=DSM 44701T), isolated from a smear-ripened cheese.</title>
        <authorList>
            <consortium name="US DOE Joint Genome Institute (JGI-PGF)"/>
            <person name="Walter F."/>
            <person name="Albersmeier A."/>
            <person name="Kalinowski J."/>
            <person name="Ruckert C."/>
        </authorList>
    </citation>
    <scope>NUCLEOTIDE SEQUENCE</scope>
    <source>
        <strain evidence="5">JCM 4714</strain>
    </source>
</reference>
<dbReference type="EMBL" id="BMVG01000001">
    <property type="protein sequence ID" value="GHD99275.1"/>
    <property type="molecule type" value="Genomic_DNA"/>
</dbReference>
<feature type="domain" description="5'-Nucleotidase C-terminal" evidence="4">
    <location>
        <begin position="341"/>
        <end position="516"/>
    </location>
</feature>
<dbReference type="Proteomes" id="UP000655443">
    <property type="component" value="Unassembled WGS sequence"/>
</dbReference>
<dbReference type="GO" id="GO:0000166">
    <property type="term" value="F:nucleotide binding"/>
    <property type="evidence" value="ECO:0007669"/>
    <property type="project" value="UniProtKB-KW"/>
</dbReference>
<comment type="caution">
    <text evidence="5">The sequence shown here is derived from an EMBL/GenBank/DDBJ whole genome shotgun (WGS) entry which is preliminary data.</text>
</comment>
<dbReference type="InterPro" id="IPR029052">
    <property type="entry name" value="Metallo-depent_PP-like"/>
</dbReference>
<dbReference type="InterPro" id="IPR004843">
    <property type="entry name" value="Calcineurin-like_PHP"/>
</dbReference>
<dbReference type="GO" id="GO:0008768">
    <property type="term" value="F:UDP-sugar diphosphatase activity"/>
    <property type="evidence" value="ECO:0007669"/>
    <property type="project" value="TreeGrafter"/>
</dbReference>
<dbReference type="InterPro" id="IPR006179">
    <property type="entry name" value="5_nucleotidase/apyrase"/>
</dbReference>
<reference evidence="5" key="2">
    <citation type="submission" date="2020-09" db="EMBL/GenBank/DDBJ databases">
        <authorList>
            <person name="Sun Q."/>
            <person name="Ohkuma M."/>
        </authorList>
    </citation>
    <scope>NUCLEOTIDE SEQUENCE</scope>
    <source>
        <strain evidence="5">JCM 4714</strain>
    </source>
</reference>
<keyword evidence="2" id="KW-0547">Nucleotide-binding</keyword>
<dbReference type="SUPFAM" id="SSF55816">
    <property type="entry name" value="5'-nucleotidase (syn. UDP-sugar hydrolase), C-terminal domain"/>
    <property type="match status" value="1"/>
</dbReference>
<dbReference type="SUPFAM" id="SSF56300">
    <property type="entry name" value="Metallo-dependent phosphatases"/>
    <property type="match status" value="1"/>
</dbReference>
<dbReference type="RefSeq" id="WP_189948777.1">
    <property type="nucleotide sequence ID" value="NZ_BMVG01000001.1"/>
</dbReference>
<dbReference type="Pfam" id="PF02872">
    <property type="entry name" value="5_nucleotid_C"/>
    <property type="match status" value="1"/>
</dbReference>
<gene>
    <name evidence="5" type="ORF">GCM10010339_09930</name>
</gene>
<accession>A0A918YDU8</accession>
<evidence type="ECO:0000313" key="5">
    <source>
        <dbReference type="EMBL" id="GHD99275.1"/>
    </source>
</evidence>
<keyword evidence="1 2" id="KW-0732">Signal</keyword>
<dbReference type="GO" id="GO:0009166">
    <property type="term" value="P:nucleotide catabolic process"/>
    <property type="evidence" value="ECO:0007669"/>
    <property type="project" value="InterPro"/>
</dbReference>